<protein>
    <submittedName>
        <fullName evidence="1">Uncharacterized protein</fullName>
    </submittedName>
</protein>
<evidence type="ECO:0000313" key="1">
    <source>
        <dbReference type="EMBL" id="QDV54089.1"/>
    </source>
</evidence>
<dbReference type="Proteomes" id="UP000316770">
    <property type="component" value="Chromosome"/>
</dbReference>
<organism evidence="1 2">
    <name type="scientific">Rosistilla oblonga</name>
    <dbReference type="NCBI Taxonomy" id="2527990"/>
    <lineage>
        <taxon>Bacteria</taxon>
        <taxon>Pseudomonadati</taxon>
        <taxon>Planctomycetota</taxon>
        <taxon>Planctomycetia</taxon>
        <taxon>Pirellulales</taxon>
        <taxon>Pirellulaceae</taxon>
        <taxon>Rosistilla</taxon>
    </lineage>
</organism>
<gene>
    <name evidence="1" type="ORF">Mal33_00300</name>
</gene>
<reference evidence="1 2" key="1">
    <citation type="submission" date="2019-02" db="EMBL/GenBank/DDBJ databases">
        <title>Deep-cultivation of Planctomycetes and their phenomic and genomic characterization uncovers novel biology.</title>
        <authorList>
            <person name="Wiegand S."/>
            <person name="Jogler M."/>
            <person name="Boedeker C."/>
            <person name="Pinto D."/>
            <person name="Vollmers J."/>
            <person name="Rivas-Marin E."/>
            <person name="Kohn T."/>
            <person name="Peeters S.H."/>
            <person name="Heuer A."/>
            <person name="Rast P."/>
            <person name="Oberbeckmann S."/>
            <person name="Bunk B."/>
            <person name="Jeske O."/>
            <person name="Meyerdierks A."/>
            <person name="Storesund J.E."/>
            <person name="Kallscheuer N."/>
            <person name="Luecker S."/>
            <person name="Lage O.M."/>
            <person name="Pohl T."/>
            <person name="Merkel B.J."/>
            <person name="Hornburger P."/>
            <person name="Mueller R.-W."/>
            <person name="Bruemmer F."/>
            <person name="Labrenz M."/>
            <person name="Spormann A.M."/>
            <person name="Op den Camp H."/>
            <person name="Overmann J."/>
            <person name="Amann R."/>
            <person name="Jetten M.S.M."/>
            <person name="Mascher T."/>
            <person name="Medema M.H."/>
            <person name="Devos D.P."/>
            <person name="Kaster A.-K."/>
            <person name="Ovreas L."/>
            <person name="Rohde M."/>
            <person name="Galperin M.Y."/>
            <person name="Jogler C."/>
        </authorList>
    </citation>
    <scope>NUCLEOTIDE SEQUENCE [LARGE SCALE GENOMIC DNA]</scope>
    <source>
        <strain evidence="1 2">Mal33</strain>
    </source>
</reference>
<dbReference type="EMBL" id="CP036318">
    <property type="protein sequence ID" value="QDV54089.1"/>
    <property type="molecule type" value="Genomic_DNA"/>
</dbReference>
<sequence length="40" mass="4221">MWGDISRGWWRCFLLGRGAMGSVVESATTLAAGGSELGSF</sequence>
<keyword evidence="2" id="KW-1185">Reference proteome</keyword>
<name>A0A518ILW6_9BACT</name>
<proteinExistence type="predicted"/>
<dbReference type="AlphaFoldDB" id="A0A518ILW6"/>
<evidence type="ECO:0000313" key="2">
    <source>
        <dbReference type="Proteomes" id="UP000316770"/>
    </source>
</evidence>
<accession>A0A518ILW6</accession>